<dbReference type="SUPFAM" id="SSF56672">
    <property type="entry name" value="DNA/RNA polymerases"/>
    <property type="match status" value="1"/>
</dbReference>
<protein>
    <submittedName>
        <fullName evidence="2">Retrovirus-related Pol polyprotein from transposon RE1</fullName>
    </submittedName>
</protein>
<dbReference type="InterPro" id="IPR043502">
    <property type="entry name" value="DNA/RNA_pol_sf"/>
</dbReference>
<reference evidence="2" key="2">
    <citation type="journal article" date="2024" name="Plant">
        <title>Genomic evolution and insights into agronomic trait innovations of Sesamum species.</title>
        <authorList>
            <person name="Miao H."/>
            <person name="Wang L."/>
            <person name="Qu L."/>
            <person name="Liu H."/>
            <person name="Sun Y."/>
            <person name="Le M."/>
            <person name="Wang Q."/>
            <person name="Wei S."/>
            <person name="Zheng Y."/>
            <person name="Lin W."/>
            <person name="Duan Y."/>
            <person name="Cao H."/>
            <person name="Xiong S."/>
            <person name="Wang X."/>
            <person name="Wei L."/>
            <person name="Li C."/>
            <person name="Ma Q."/>
            <person name="Ju M."/>
            <person name="Zhao R."/>
            <person name="Li G."/>
            <person name="Mu C."/>
            <person name="Tian Q."/>
            <person name="Mei H."/>
            <person name="Zhang T."/>
            <person name="Gao T."/>
            <person name="Zhang H."/>
        </authorList>
    </citation>
    <scope>NUCLEOTIDE SEQUENCE</scope>
    <source>
        <strain evidence="2">KEN1</strain>
    </source>
</reference>
<proteinExistence type="predicted"/>
<name>A0AAW2XD39_9LAMI</name>
<feature type="non-terminal residue" evidence="2">
    <location>
        <position position="1"/>
    </location>
</feature>
<dbReference type="PANTHER" id="PTHR11439">
    <property type="entry name" value="GAG-POL-RELATED RETROTRANSPOSON"/>
    <property type="match status" value="1"/>
</dbReference>
<gene>
    <name evidence="2" type="ORF">Slati_1166900</name>
</gene>
<dbReference type="EMBL" id="JACGWN010000004">
    <property type="protein sequence ID" value="KAL0451888.1"/>
    <property type="molecule type" value="Genomic_DNA"/>
</dbReference>
<evidence type="ECO:0000259" key="1">
    <source>
        <dbReference type="Pfam" id="PF07727"/>
    </source>
</evidence>
<reference evidence="2" key="1">
    <citation type="submission" date="2020-06" db="EMBL/GenBank/DDBJ databases">
        <authorList>
            <person name="Li T."/>
            <person name="Hu X."/>
            <person name="Zhang T."/>
            <person name="Song X."/>
            <person name="Zhang H."/>
            <person name="Dai N."/>
            <person name="Sheng W."/>
            <person name="Hou X."/>
            <person name="Wei L."/>
        </authorList>
    </citation>
    <scope>NUCLEOTIDE SEQUENCE</scope>
    <source>
        <strain evidence="2">KEN1</strain>
        <tissue evidence="2">Leaf</tissue>
    </source>
</reference>
<accession>A0AAW2XD39</accession>
<dbReference type="PANTHER" id="PTHR11439:SF465">
    <property type="entry name" value="REVERSE TRANSCRIPTASE TY1_COPIA-TYPE DOMAIN-CONTAINING PROTEIN"/>
    <property type="match status" value="1"/>
</dbReference>
<dbReference type="AlphaFoldDB" id="A0AAW2XD39"/>
<evidence type="ECO:0000313" key="2">
    <source>
        <dbReference type="EMBL" id="KAL0451888.1"/>
    </source>
</evidence>
<comment type="caution">
    <text evidence="2">The sequence shown here is derived from an EMBL/GenBank/DDBJ whole genome shotgun (WGS) entry which is preliminary data.</text>
</comment>
<feature type="domain" description="Reverse transcriptase Ty1/copia-type" evidence="1">
    <location>
        <begin position="102"/>
        <end position="213"/>
    </location>
</feature>
<dbReference type="InterPro" id="IPR013103">
    <property type="entry name" value="RVT_2"/>
</dbReference>
<dbReference type="CDD" id="cd09272">
    <property type="entry name" value="RNase_HI_RT_Ty1"/>
    <property type="match status" value="1"/>
</dbReference>
<organism evidence="2">
    <name type="scientific">Sesamum latifolium</name>
    <dbReference type="NCBI Taxonomy" id="2727402"/>
    <lineage>
        <taxon>Eukaryota</taxon>
        <taxon>Viridiplantae</taxon>
        <taxon>Streptophyta</taxon>
        <taxon>Embryophyta</taxon>
        <taxon>Tracheophyta</taxon>
        <taxon>Spermatophyta</taxon>
        <taxon>Magnoliopsida</taxon>
        <taxon>eudicotyledons</taxon>
        <taxon>Gunneridae</taxon>
        <taxon>Pentapetalae</taxon>
        <taxon>asterids</taxon>
        <taxon>lamiids</taxon>
        <taxon>Lamiales</taxon>
        <taxon>Pedaliaceae</taxon>
        <taxon>Sesamum</taxon>
    </lineage>
</organism>
<sequence length="357" mass="40418">ELRSFLQAQQSSEWRAAMQHELEALDKNQIWEITPLLPNKKAIGCRWVYKLKIRAYGSIGKYKARLVAKSYNQVEGIDFVDSFSPVAKPVTVRILLAIATSKNCICKLKRFLYGLKQASGQWNMEFTNKLADFGFSQSQHDHYPFTKNTSTDLTVLLGYIDDVLIEGASEEFILEVKAYLDSLFTIKDIGVAKYFLGLEIARSSQGIAVTQSKRLVGKLLYLGFTRLDISQATQQLSQFLKQPYKQHLDAAVHLLRYLKGYSAKGLFFPATISTDLVAYCDAYWGSCVDSRNSLLGYCIFLGSALISWKTKKQNIISRSTTEAEYRSMSSTACKLTWVYNLLLDFQVQVNTPNSFLV</sequence>
<dbReference type="Pfam" id="PF07727">
    <property type="entry name" value="RVT_2"/>
    <property type="match status" value="1"/>
</dbReference>